<dbReference type="PROSITE" id="PS00211">
    <property type="entry name" value="ABC_TRANSPORTER_1"/>
    <property type="match status" value="1"/>
</dbReference>
<feature type="transmembrane region" description="Helical" evidence="7">
    <location>
        <begin position="48"/>
        <end position="68"/>
    </location>
</feature>
<evidence type="ECO:0000256" key="7">
    <source>
        <dbReference type="SAM" id="Phobius"/>
    </source>
</evidence>
<evidence type="ECO:0000256" key="6">
    <source>
        <dbReference type="SAM" id="MobiDB-lite"/>
    </source>
</evidence>
<feature type="transmembrane region" description="Helical" evidence="7">
    <location>
        <begin position="394"/>
        <end position="411"/>
    </location>
</feature>
<organism evidence="10 11">
    <name type="scientific">Raphidocelis subcapitata</name>
    <dbReference type="NCBI Taxonomy" id="307507"/>
    <lineage>
        <taxon>Eukaryota</taxon>
        <taxon>Viridiplantae</taxon>
        <taxon>Chlorophyta</taxon>
        <taxon>core chlorophytes</taxon>
        <taxon>Chlorophyceae</taxon>
        <taxon>CS clade</taxon>
        <taxon>Sphaeropleales</taxon>
        <taxon>Selenastraceae</taxon>
        <taxon>Raphidocelis</taxon>
    </lineage>
</organism>
<dbReference type="FunCoup" id="A0A2V0NLR2">
    <property type="interactions" value="46"/>
</dbReference>
<feature type="region of interest" description="Disordered" evidence="6">
    <location>
        <begin position="561"/>
        <end position="582"/>
    </location>
</feature>
<name>A0A2V0NLR2_9CHLO</name>
<feature type="domain" description="ABC transporter" evidence="8">
    <location>
        <begin position="625"/>
        <end position="766"/>
    </location>
</feature>
<evidence type="ECO:0000259" key="9">
    <source>
        <dbReference type="Pfam" id="PF12698"/>
    </source>
</evidence>
<gene>
    <name evidence="10" type="ORF">Rsub_01090</name>
</gene>
<feature type="domain" description="ABC-2 type transporter transmembrane" evidence="9">
    <location>
        <begin position="222"/>
        <end position="486"/>
    </location>
</feature>
<dbReference type="PANTHER" id="PTHR19229">
    <property type="entry name" value="ATP-BINDING CASSETTE TRANSPORTER SUBFAMILY A ABCA"/>
    <property type="match status" value="1"/>
</dbReference>
<comment type="similarity">
    <text evidence="2">Belongs to the ABC transporter superfamily. ABCA family. CPR flippase (TC 3.A.1.211) subfamily.</text>
</comment>
<dbReference type="GO" id="GO:0016887">
    <property type="term" value="F:ATP hydrolysis activity"/>
    <property type="evidence" value="ECO:0007669"/>
    <property type="project" value="InterPro"/>
</dbReference>
<dbReference type="STRING" id="307507.A0A2V0NLR2"/>
<feature type="transmembrane region" description="Helical" evidence="7">
    <location>
        <begin position="359"/>
        <end position="382"/>
    </location>
</feature>
<comment type="caution">
    <text evidence="10">The sequence shown here is derived from an EMBL/GenBank/DDBJ whole genome shotgun (WGS) entry which is preliminary data.</text>
</comment>
<dbReference type="GO" id="GO:0140359">
    <property type="term" value="F:ABC-type transporter activity"/>
    <property type="evidence" value="ECO:0007669"/>
    <property type="project" value="InterPro"/>
</dbReference>
<dbReference type="PANTHER" id="PTHR19229:SF205">
    <property type="entry name" value="ABC TRANSPORTER A FAMILY MEMBER 1-RELATED"/>
    <property type="match status" value="1"/>
</dbReference>
<evidence type="ECO:0000256" key="5">
    <source>
        <dbReference type="ARBA" id="ARBA00023136"/>
    </source>
</evidence>
<dbReference type="Gene3D" id="3.40.50.300">
    <property type="entry name" value="P-loop containing nucleotide triphosphate hydrolases"/>
    <property type="match status" value="1"/>
</dbReference>
<dbReference type="Pfam" id="PF00005">
    <property type="entry name" value="ABC_tran"/>
    <property type="match status" value="1"/>
</dbReference>
<feature type="transmembrane region" description="Helical" evidence="7">
    <location>
        <begin position="240"/>
        <end position="264"/>
    </location>
</feature>
<feature type="transmembrane region" description="Helical" evidence="7">
    <location>
        <begin position="469"/>
        <end position="491"/>
    </location>
</feature>
<dbReference type="InParanoid" id="A0A2V0NLR2"/>
<dbReference type="GO" id="GO:0005319">
    <property type="term" value="F:lipid transporter activity"/>
    <property type="evidence" value="ECO:0007669"/>
    <property type="project" value="TreeGrafter"/>
</dbReference>
<proteinExistence type="inferred from homology"/>
<evidence type="ECO:0000256" key="4">
    <source>
        <dbReference type="ARBA" id="ARBA00022989"/>
    </source>
</evidence>
<dbReference type="OrthoDB" id="10255969at2759"/>
<evidence type="ECO:0000256" key="2">
    <source>
        <dbReference type="ARBA" id="ARBA00008526"/>
    </source>
</evidence>
<keyword evidence="3 7" id="KW-0812">Transmembrane</keyword>
<evidence type="ECO:0000259" key="8">
    <source>
        <dbReference type="Pfam" id="PF00005"/>
    </source>
</evidence>
<comment type="subcellular location">
    <subcellularLocation>
        <location evidence="1">Membrane</location>
        <topology evidence="1">Multi-pass membrane protein</topology>
    </subcellularLocation>
</comment>
<accession>A0A2V0NLR2</accession>
<dbReference type="InterPro" id="IPR003439">
    <property type="entry name" value="ABC_transporter-like_ATP-bd"/>
</dbReference>
<dbReference type="EMBL" id="BDRX01000004">
    <property type="protein sequence ID" value="GBF88378.1"/>
    <property type="molecule type" value="Genomic_DNA"/>
</dbReference>
<reference evidence="10 11" key="1">
    <citation type="journal article" date="2018" name="Sci. Rep.">
        <title>Raphidocelis subcapitata (=Pseudokirchneriella subcapitata) provides an insight into genome evolution and environmental adaptations in the Sphaeropleales.</title>
        <authorList>
            <person name="Suzuki S."/>
            <person name="Yamaguchi H."/>
            <person name="Nakajima N."/>
            <person name="Kawachi M."/>
        </authorList>
    </citation>
    <scope>NUCLEOTIDE SEQUENCE [LARGE SCALE GENOMIC DNA]</scope>
    <source>
        <strain evidence="10 11">NIES-35</strain>
    </source>
</reference>
<protein>
    <submittedName>
        <fullName evidence="10">ABC transporter A family member protein</fullName>
    </submittedName>
</protein>
<evidence type="ECO:0000256" key="1">
    <source>
        <dbReference type="ARBA" id="ARBA00004141"/>
    </source>
</evidence>
<dbReference type="InterPro" id="IPR017871">
    <property type="entry name" value="ABC_transporter-like_CS"/>
</dbReference>
<evidence type="ECO:0000313" key="10">
    <source>
        <dbReference type="EMBL" id="GBF88378.1"/>
    </source>
</evidence>
<feature type="transmembrane region" description="Helical" evidence="7">
    <location>
        <begin position="330"/>
        <end position="353"/>
    </location>
</feature>
<evidence type="ECO:0000313" key="11">
    <source>
        <dbReference type="Proteomes" id="UP000247498"/>
    </source>
</evidence>
<dbReference type="GO" id="GO:0005524">
    <property type="term" value="F:ATP binding"/>
    <property type="evidence" value="ECO:0007669"/>
    <property type="project" value="InterPro"/>
</dbReference>
<feature type="compositionally biased region" description="Basic and acidic residues" evidence="6">
    <location>
        <begin position="561"/>
        <end position="572"/>
    </location>
</feature>
<evidence type="ECO:0000256" key="3">
    <source>
        <dbReference type="ARBA" id="ARBA00022692"/>
    </source>
</evidence>
<dbReference type="SUPFAM" id="SSF52540">
    <property type="entry name" value="P-loop containing nucleoside triphosphate hydrolases"/>
    <property type="match status" value="1"/>
</dbReference>
<dbReference type="Pfam" id="PF12698">
    <property type="entry name" value="ABC2_membrane_3"/>
    <property type="match status" value="1"/>
</dbReference>
<dbReference type="InterPro" id="IPR027417">
    <property type="entry name" value="P-loop_NTPase"/>
</dbReference>
<dbReference type="Proteomes" id="UP000247498">
    <property type="component" value="Unassembled WGS sequence"/>
</dbReference>
<keyword evidence="4 7" id="KW-1133">Transmembrane helix</keyword>
<keyword evidence="11" id="KW-1185">Reference proteome</keyword>
<dbReference type="GO" id="GO:0016020">
    <property type="term" value="C:membrane"/>
    <property type="evidence" value="ECO:0007669"/>
    <property type="project" value="UniProtKB-SubCell"/>
</dbReference>
<dbReference type="InterPro" id="IPR013525">
    <property type="entry name" value="ABC2_TM"/>
</dbReference>
<dbReference type="AlphaFoldDB" id="A0A2V0NLR2"/>
<dbReference type="InterPro" id="IPR026082">
    <property type="entry name" value="ABCA"/>
</dbReference>
<sequence>MARGCRGCGDGAAVRAFGRMASRRFPQQFIALLYKNALVAWRSRRATAIRLTAPFVFLLLALIINLALEANNSTQDRYKDTPEAVAVDVSHLPSCHADLFIGKTKDCFDFLYTPVGDADVDALIERVRANNDPPIPPERVLGMAGRNESDAWMLANGDAALGAVHFSRDARGNLQYILQSNSTVKYFKGSFQDPTSFFQMPLMNAIAREAARGAILRQKGPAAAAEFSWAPRLVTYPHPYLLSTSMLGGVLAAFIFAALMFSFVTQMTSLVSEREVGLRTALRNMGMLDSAYWGSWMAFDATMALVGALLILVFGMVLQFPYFLRNSPGLLLLLFWLFGLAMTSYSYCLSVFMKRAQGAVYLGFVVFVVGWVFQTVQIAAALPYHPDYYYSKNVYGRVFFWVFLLMPWNPLTKAIIDLGAATSSFESPGLRWHQRYSYCRFVLDDAEQYAYDTRTEYRDYQCIYPVGQALVTLLVQWAAYLLLAIYLGNVLPNEVGARRPWYYPLLPSYWFPRPRARGAALKTVLDQEARGGARAPAAEGGGDEDVAAEEERMRALLAARAEGRDTAEEDRPATPGGGSPDGAGRYAAELYGLRKLFRGGCARCCRGCACARARGDFWAIKGTWLGIERGQLFCLLGPNGAGKTTTINCLTGVLPFTGGDALIYGEAISSEGGLDRVRPLMGVCPQFDVLWPELSGTEHLVIYGLVKGVPFSKVRSQARELLDKVKLTPAAGVRSGSYSGGMKRRLSVAIALLGDPQIVYLDEPTTGMVRGGFGLLAC</sequence>
<feature type="transmembrane region" description="Helical" evidence="7">
    <location>
        <begin position="293"/>
        <end position="318"/>
    </location>
</feature>
<keyword evidence="5 7" id="KW-0472">Membrane</keyword>